<keyword evidence="4" id="KW-0479">Metal-binding</keyword>
<evidence type="ECO:0000256" key="3">
    <source>
        <dbReference type="ARBA" id="ARBA00022617"/>
    </source>
</evidence>
<keyword evidence="12" id="KW-0812">Transmembrane</keyword>
<evidence type="ECO:0000256" key="7">
    <source>
        <dbReference type="ARBA" id="ARBA00023273"/>
    </source>
</evidence>
<feature type="domain" description="Cytochrome b5 heme-binding" evidence="13">
    <location>
        <begin position="10"/>
        <end position="40"/>
    </location>
</feature>
<evidence type="ECO:0000256" key="6">
    <source>
        <dbReference type="ARBA" id="ARBA00023212"/>
    </source>
</evidence>
<evidence type="ECO:0000256" key="11">
    <source>
        <dbReference type="SAM" id="MobiDB-lite"/>
    </source>
</evidence>
<evidence type="ECO:0000256" key="2">
    <source>
        <dbReference type="ARBA" id="ARBA00022490"/>
    </source>
</evidence>
<dbReference type="InterPro" id="IPR004302">
    <property type="entry name" value="Cellulose/chitin-bd_N"/>
</dbReference>
<keyword evidence="7" id="KW-0966">Cell projection</keyword>
<name>A0A8S1A151_ARCPL</name>
<organism evidence="15 16">
    <name type="scientific">Arctia plantaginis</name>
    <name type="common">Wood tiger moth</name>
    <name type="synonym">Phalaena plantaginis</name>
    <dbReference type="NCBI Taxonomy" id="874455"/>
    <lineage>
        <taxon>Eukaryota</taxon>
        <taxon>Metazoa</taxon>
        <taxon>Ecdysozoa</taxon>
        <taxon>Arthropoda</taxon>
        <taxon>Hexapoda</taxon>
        <taxon>Insecta</taxon>
        <taxon>Pterygota</taxon>
        <taxon>Neoptera</taxon>
        <taxon>Endopterygota</taxon>
        <taxon>Lepidoptera</taxon>
        <taxon>Glossata</taxon>
        <taxon>Ditrysia</taxon>
        <taxon>Noctuoidea</taxon>
        <taxon>Erebidae</taxon>
        <taxon>Arctiinae</taxon>
        <taxon>Arctia</taxon>
    </lineage>
</organism>
<feature type="compositionally biased region" description="Polar residues" evidence="11">
    <location>
        <begin position="503"/>
        <end position="523"/>
    </location>
</feature>
<keyword evidence="12" id="KW-0472">Membrane</keyword>
<evidence type="ECO:0000256" key="8">
    <source>
        <dbReference type="ARBA" id="ARBA00038168"/>
    </source>
</evidence>
<feature type="domain" description="Chitin-binding type-4" evidence="14">
    <location>
        <begin position="295"/>
        <end position="480"/>
    </location>
</feature>
<protein>
    <recommendedName>
        <fullName evidence="9">Cytochrome b5 domain-containing protein 1</fullName>
    </recommendedName>
</protein>
<keyword evidence="3" id="KW-0349">Heme</keyword>
<dbReference type="InterPro" id="IPR052320">
    <property type="entry name" value="Cytochrome_b5_domain"/>
</dbReference>
<evidence type="ECO:0000259" key="14">
    <source>
        <dbReference type="Pfam" id="PF03067"/>
    </source>
</evidence>
<sequence length="535" mass="60765">MRYTKRQWYTPAEIAIHNTSKDCWVSLNGTVYDLTSWLENQFRVCKCTKECSCKVKNWFCNDSCVEYCPCFKQGYLYCDAKRLAMSILAYAGKDLSHWFKGEDWVHYTHPIVGSKTTHMIHGHGSQQPVVPSTLWRPIEKPWWLNEKYMVGKATARTRPIRITNTITGSTVTLEVCSEETLYEVMMRYFPHNRHLSSYTWRYLGKPLCYNKTLAENNIPDERDRFSDVALAENIHIPAILIYYDDDLTEDPPVPYCPCGDHTCVLGLQQCTKQKAPMGLSSLLLFACGVVYVQAHGMLMDPPNRGSLFRLGYNSPQDYDDTAANCGGLARQHVLNGGKCGICGDPYDEPQPRAHELGGIYGIGYIVANYKAGQLISTNVKLSASHYGFWELRICPHPYEQEQSCFDNGYLLELEHGATKYYPRRGAGSYNVTYRLPAKLTCKHCVLQWLYTAGNNWGVCADGTTGLECGKQEHFYSCSDISIEANVTPSTEAIHQKEMNFQEATKTTKLPSSSQSALQRYSVTSRRHQRNSPQNF</sequence>
<keyword evidence="16" id="KW-1185">Reference proteome</keyword>
<accession>A0A8S1A151</accession>
<keyword evidence="12" id="KW-1133">Transmembrane helix</keyword>
<keyword evidence="6" id="KW-0206">Cytoskeleton</keyword>
<gene>
    <name evidence="15" type="ORF">APLA_LOCUS7748</name>
</gene>
<dbReference type="Proteomes" id="UP000494106">
    <property type="component" value="Unassembled WGS sequence"/>
</dbReference>
<dbReference type="SUPFAM" id="SSF55856">
    <property type="entry name" value="Cytochrome b5-like heme/steroid binding domain"/>
    <property type="match status" value="1"/>
</dbReference>
<evidence type="ECO:0000313" key="16">
    <source>
        <dbReference type="Proteomes" id="UP000494106"/>
    </source>
</evidence>
<dbReference type="Pfam" id="PF00173">
    <property type="entry name" value="Cyt-b5"/>
    <property type="match status" value="1"/>
</dbReference>
<evidence type="ECO:0000256" key="1">
    <source>
        <dbReference type="ARBA" id="ARBA00004430"/>
    </source>
</evidence>
<keyword evidence="2" id="KW-0963">Cytoplasm</keyword>
<dbReference type="AlphaFoldDB" id="A0A8S1A151"/>
<comment type="caution">
    <text evidence="15">The sequence shown here is derived from an EMBL/GenBank/DDBJ whole genome shotgun (WGS) entry which is preliminary data.</text>
</comment>
<comment type="subcellular location">
    <subcellularLocation>
        <location evidence="1">Cytoplasm</location>
        <location evidence="1">Cytoskeleton</location>
        <location evidence="1">Cilium axoneme</location>
    </subcellularLocation>
</comment>
<evidence type="ECO:0000256" key="4">
    <source>
        <dbReference type="ARBA" id="ARBA00022723"/>
    </source>
</evidence>
<feature type="region of interest" description="Disordered" evidence="11">
    <location>
        <begin position="503"/>
        <end position="535"/>
    </location>
</feature>
<proteinExistence type="inferred from homology"/>
<dbReference type="EMBL" id="CADEBC010000502">
    <property type="protein sequence ID" value="CAB3239299.1"/>
    <property type="molecule type" value="Genomic_DNA"/>
</dbReference>
<evidence type="ECO:0000256" key="12">
    <source>
        <dbReference type="SAM" id="Phobius"/>
    </source>
</evidence>
<evidence type="ECO:0000256" key="5">
    <source>
        <dbReference type="ARBA" id="ARBA00023004"/>
    </source>
</evidence>
<dbReference type="PANTHER" id="PTHR21281:SF0">
    <property type="entry name" value="CYTOCHROME B5 DOMAIN-CONTAINING PROTEIN 1"/>
    <property type="match status" value="1"/>
</dbReference>
<dbReference type="Pfam" id="PF03067">
    <property type="entry name" value="LPMO_10"/>
    <property type="match status" value="1"/>
</dbReference>
<evidence type="ECO:0000259" key="13">
    <source>
        <dbReference type="Pfam" id="PF00173"/>
    </source>
</evidence>
<evidence type="ECO:0000256" key="10">
    <source>
        <dbReference type="ARBA" id="ARBA00046139"/>
    </source>
</evidence>
<evidence type="ECO:0000256" key="9">
    <source>
        <dbReference type="ARBA" id="ARBA00040649"/>
    </source>
</evidence>
<dbReference type="PANTHER" id="PTHR21281">
    <property type="entry name" value="CYTOCHROME B5 DOMAIN-CONTAINING PROTEIN 1"/>
    <property type="match status" value="1"/>
</dbReference>
<feature type="transmembrane region" description="Helical" evidence="12">
    <location>
        <begin position="275"/>
        <end position="294"/>
    </location>
</feature>
<dbReference type="OrthoDB" id="260091at2759"/>
<dbReference type="InterPro" id="IPR036400">
    <property type="entry name" value="Cyt_B5-like_heme/steroid_sf"/>
</dbReference>
<dbReference type="GO" id="GO:0005930">
    <property type="term" value="C:axoneme"/>
    <property type="evidence" value="ECO:0007669"/>
    <property type="project" value="UniProtKB-SubCell"/>
</dbReference>
<dbReference type="InterPro" id="IPR001199">
    <property type="entry name" value="Cyt_B5-like_heme/steroid-bd"/>
</dbReference>
<dbReference type="Gene3D" id="3.10.120.10">
    <property type="entry name" value="Cytochrome b5-like heme/steroid binding domain"/>
    <property type="match status" value="1"/>
</dbReference>
<evidence type="ECO:0000313" key="15">
    <source>
        <dbReference type="EMBL" id="CAB3239299.1"/>
    </source>
</evidence>
<comment type="similarity">
    <text evidence="8">Belongs to the cytochrome b5 family.</text>
</comment>
<reference evidence="15 16" key="1">
    <citation type="submission" date="2020-04" db="EMBL/GenBank/DDBJ databases">
        <authorList>
            <person name="Wallbank WR R."/>
            <person name="Pardo Diaz C."/>
            <person name="Kozak K."/>
            <person name="Martin S."/>
            <person name="Jiggins C."/>
            <person name="Moest M."/>
            <person name="Warren A I."/>
            <person name="Byers J.R.P. K."/>
            <person name="Montejo-Kovacevich G."/>
            <person name="Yen C E."/>
        </authorList>
    </citation>
    <scope>NUCLEOTIDE SEQUENCE [LARGE SCALE GENOMIC DNA]</scope>
</reference>
<dbReference type="GO" id="GO:0046872">
    <property type="term" value="F:metal ion binding"/>
    <property type="evidence" value="ECO:0007669"/>
    <property type="project" value="UniProtKB-KW"/>
</dbReference>
<comment type="function">
    <text evidence="10">Radial spoke stalk protein that binds heme under oxidizing conditions. Required for the coordinated beating of multiple cilia maybe by functioning in a redox signaling pathway.</text>
</comment>
<keyword evidence="5" id="KW-0408">Iron</keyword>